<dbReference type="RefSeq" id="WP_052103940.1">
    <property type="nucleotide sequence ID" value="NZ_AXNT01000041.1"/>
</dbReference>
<dbReference type="EMBL" id="AXNT01000041">
    <property type="protein sequence ID" value="KGM02623.1"/>
    <property type="molecule type" value="Genomic_DNA"/>
</dbReference>
<dbReference type="Gene3D" id="1.10.1660.10">
    <property type="match status" value="1"/>
</dbReference>
<comment type="caution">
    <text evidence="4">The sequence shown here is derived from an EMBL/GenBank/DDBJ whole genome shotgun (WGS) entry which is preliminary data.</text>
</comment>
<dbReference type="Gene3D" id="3.20.80.10">
    <property type="entry name" value="Regulatory factor, effector binding domain"/>
    <property type="match status" value="1"/>
</dbReference>
<dbReference type="PROSITE" id="PS50937">
    <property type="entry name" value="HTH_MERR_2"/>
    <property type="match status" value="1"/>
</dbReference>
<dbReference type="InterPro" id="IPR009061">
    <property type="entry name" value="DNA-bd_dom_put_sf"/>
</dbReference>
<evidence type="ECO:0000313" key="4">
    <source>
        <dbReference type="EMBL" id="KGM02623.1"/>
    </source>
</evidence>
<feature type="region of interest" description="Disordered" evidence="2">
    <location>
        <begin position="280"/>
        <end position="307"/>
    </location>
</feature>
<dbReference type="Proteomes" id="UP000029833">
    <property type="component" value="Unassembled WGS sequence"/>
</dbReference>
<dbReference type="InterPro" id="IPR047057">
    <property type="entry name" value="MerR_fam"/>
</dbReference>
<accession>A0A0A0B8V0</accession>
<dbReference type="SUPFAM" id="SSF46955">
    <property type="entry name" value="Putative DNA-binding domain"/>
    <property type="match status" value="1"/>
</dbReference>
<dbReference type="AlphaFoldDB" id="A0A0A0B8V0"/>
<dbReference type="PROSITE" id="PS00552">
    <property type="entry name" value="HTH_MERR_1"/>
    <property type="match status" value="1"/>
</dbReference>
<feature type="compositionally biased region" description="Low complexity" evidence="2">
    <location>
        <begin position="294"/>
        <end position="307"/>
    </location>
</feature>
<protein>
    <recommendedName>
        <fullName evidence="3">HTH merR-type domain-containing protein</fullName>
    </recommendedName>
</protein>
<dbReference type="SMART" id="SM00422">
    <property type="entry name" value="HTH_MERR"/>
    <property type="match status" value="1"/>
</dbReference>
<dbReference type="CDD" id="cd01107">
    <property type="entry name" value="HTH_BmrR"/>
    <property type="match status" value="1"/>
</dbReference>
<evidence type="ECO:0000256" key="1">
    <source>
        <dbReference type="ARBA" id="ARBA00023125"/>
    </source>
</evidence>
<sequence>MTTTHQPPALLTIGQLAERSGLSLKALRLYDELGLLPPARVDPASGYRYYDAGQLDRARLIGLLRQVRMPLADIGALLADRDPERLRAWWRAEADDHQQREGVVRYLLTELDGAERPVVPVLTRHVPDEKVATTSAHVLQPDLPRYIPEAIGRLRAHLEACGATARDIDWTVYHSTSTTDSAGLVEVCVPFSGTVQPTTEVTVRVEPAHHEAYARITKGEVRAPHIMYAFDAVAAWVAEHGHTRTLDPREVYFADWVAVDESTPAVDIAFPFAPAGGDGGTAAADGAGAGAAGTGPSAALAGAEVAP</sequence>
<name>A0A0A0B8V0_9CELL</name>
<dbReference type="OrthoDB" id="7849865at2"/>
<evidence type="ECO:0000313" key="5">
    <source>
        <dbReference type="Proteomes" id="UP000029833"/>
    </source>
</evidence>
<evidence type="ECO:0000256" key="2">
    <source>
        <dbReference type="SAM" id="MobiDB-lite"/>
    </source>
</evidence>
<dbReference type="InterPro" id="IPR011256">
    <property type="entry name" value="Reg_factor_effector_dom_sf"/>
</dbReference>
<organism evidence="4 5">
    <name type="scientific">Cellulomonas cellasea DSM 20118</name>
    <dbReference type="NCBI Taxonomy" id="1408250"/>
    <lineage>
        <taxon>Bacteria</taxon>
        <taxon>Bacillati</taxon>
        <taxon>Actinomycetota</taxon>
        <taxon>Actinomycetes</taxon>
        <taxon>Micrococcales</taxon>
        <taxon>Cellulomonadaceae</taxon>
        <taxon>Cellulomonas</taxon>
    </lineage>
</organism>
<gene>
    <name evidence="4" type="ORF">Q760_12510</name>
</gene>
<dbReference type="Pfam" id="PF13411">
    <property type="entry name" value="MerR_1"/>
    <property type="match status" value="1"/>
</dbReference>
<dbReference type="PANTHER" id="PTHR30204">
    <property type="entry name" value="REDOX-CYCLING DRUG-SENSING TRANSCRIPTIONAL ACTIVATOR SOXR"/>
    <property type="match status" value="1"/>
</dbReference>
<keyword evidence="5" id="KW-1185">Reference proteome</keyword>
<feature type="domain" description="HTH merR-type" evidence="3">
    <location>
        <begin position="10"/>
        <end position="80"/>
    </location>
</feature>
<reference evidence="4 5" key="1">
    <citation type="submission" date="2013-10" db="EMBL/GenBank/DDBJ databases">
        <authorList>
            <person name="Wang G."/>
            <person name="Zhuang W."/>
        </authorList>
    </citation>
    <scope>NUCLEOTIDE SEQUENCE [LARGE SCALE GENOMIC DNA]</scope>
    <source>
        <strain evidence="4 5">DSM 20118</strain>
    </source>
</reference>
<proteinExistence type="predicted"/>
<dbReference type="GO" id="GO:0003677">
    <property type="term" value="F:DNA binding"/>
    <property type="evidence" value="ECO:0007669"/>
    <property type="project" value="UniProtKB-KW"/>
</dbReference>
<dbReference type="GO" id="GO:0003700">
    <property type="term" value="F:DNA-binding transcription factor activity"/>
    <property type="evidence" value="ECO:0007669"/>
    <property type="project" value="InterPro"/>
</dbReference>
<dbReference type="STRING" id="1408250.Q760_12510"/>
<keyword evidence="1" id="KW-0238">DNA-binding</keyword>
<dbReference type="InterPro" id="IPR000551">
    <property type="entry name" value="MerR-type_HTH_dom"/>
</dbReference>
<evidence type="ECO:0000259" key="3">
    <source>
        <dbReference type="PROSITE" id="PS50937"/>
    </source>
</evidence>
<dbReference type="PANTHER" id="PTHR30204:SF97">
    <property type="entry name" value="MERR FAMILY REGULATORY PROTEIN"/>
    <property type="match status" value="1"/>
</dbReference>